<organism evidence="1">
    <name type="scientific">marine sediment metagenome</name>
    <dbReference type="NCBI Taxonomy" id="412755"/>
    <lineage>
        <taxon>unclassified sequences</taxon>
        <taxon>metagenomes</taxon>
        <taxon>ecological metagenomes</taxon>
    </lineage>
</organism>
<reference evidence="1" key="1">
    <citation type="journal article" date="2014" name="Front. Microbiol.">
        <title>High frequency of phylogenetically diverse reductive dehalogenase-homologous genes in deep subseafloor sedimentary metagenomes.</title>
        <authorList>
            <person name="Kawai M."/>
            <person name="Futagami T."/>
            <person name="Toyoda A."/>
            <person name="Takaki Y."/>
            <person name="Nishi S."/>
            <person name="Hori S."/>
            <person name="Arai W."/>
            <person name="Tsubouchi T."/>
            <person name="Morono Y."/>
            <person name="Uchiyama I."/>
            <person name="Ito T."/>
            <person name="Fujiyama A."/>
            <person name="Inagaki F."/>
            <person name="Takami H."/>
        </authorList>
    </citation>
    <scope>NUCLEOTIDE SEQUENCE</scope>
    <source>
        <strain evidence="1">Expedition CK06-06</strain>
    </source>
</reference>
<evidence type="ECO:0008006" key="2">
    <source>
        <dbReference type="Google" id="ProtNLM"/>
    </source>
</evidence>
<sequence>DTFKSSTTALAVAGNFTLTAGTFTTDDGTTDQNLSVTGNVDIDGTFNANSSTITVGGNWDHSDGTIIYDTSTIVLTGASPSFNTGGTATTRRIYNLTCTSSSQTVTLSNSVGMYGVLTVGSASGDKVTITSSSINFYKDTIAPIVFNRGHDVGYNITGFSSYFNPFNTGGVIPAGTYGTLYAIPQGVYTLTMQGDVTATGILDIYDNTVAGLGTLDTGGYALTVNGDLSLGTSGYPAGKLKAN</sequence>
<feature type="non-terminal residue" evidence="1">
    <location>
        <position position="1"/>
    </location>
</feature>
<proteinExistence type="predicted"/>
<name>X1VKW8_9ZZZZ</name>
<protein>
    <recommendedName>
        <fullName evidence="2">MBG domain-containing protein</fullName>
    </recommendedName>
</protein>
<evidence type="ECO:0000313" key="1">
    <source>
        <dbReference type="EMBL" id="GAJ08790.1"/>
    </source>
</evidence>
<comment type="caution">
    <text evidence="1">The sequence shown here is derived from an EMBL/GenBank/DDBJ whole genome shotgun (WGS) entry which is preliminary data.</text>
</comment>
<accession>X1VKW8</accession>
<feature type="non-terminal residue" evidence="1">
    <location>
        <position position="243"/>
    </location>
</feature>
<dbReference type="AlphaFoldDB" id="X1VKW8"/>
<dbReference type="EMBL" id="BARW01032028">
    <property type="protein sequence ID" value="GAJ08790.1"/>
    <property type="molecule type" value="Genomic_DNA"/>
</dbReference>
<gene>
    <name evidence="1" type="ORF">S12H4_50790</name>
</gene>